<evidence type="ECO:0000313" key="2">
    <source>
        <dbReference type="Proteomes" id="UP001412239"/>
    </source>
</evidence>
<dbReference type="InterPro" id="IPR029021">
    <property type="entry name" value="Prot-tyrosine_phosphatase-like"/>
</dbReference>
<reference evidence="1" key="1">
    <citation type="submission" date="2015-10" db="EMBL/GenBank/DDBJ databases">
        <authorList>
            <person name="Regsiter A."/>
            <person name="william w."/>
        </authorList>
    </citation>
    <scope>NUCLEOTIDE SEQUENCE</scope>
    <source>
        <strain evidence="1">Montdore</strain>
    </source>
</reference>
<sequence length="116" mass="12795">MAPECAAPAQEQFDQIWKAYKGAGVTIVYCGYGDGRTGMAISAIQLFEGRALGELDFRANGVQCGGQIEALNALREGIHRKAQRLTQHPRYGTPTIRSTLKTISDRMRRVRAIEGR</sequence>
<accession>A0A292Q9F2</accession>
<gene>
    <name evidence="1" type="ORF">GSTUAT00000204001</name>
</gene>
<dbReference type="EMBL" id="LN890944">
    <property type="protein sequence ID" value="CUS15711.1"/>
    <property type="molecule type" value="Genomic_DNA"/>
</dbReference>
<dbReference type="SUPFAM" id="SSF52799">
    <property type="entry name" value="(Phosphotyrosine protein) phosphatases II"/>
    <property type="match status" value="1"/>
</dbReference>
<proteinExistence type="predicted"/>
<evidence type="ECO:0008006" key="3">
    <source>
        <dbReference type="Google" id="ProtNLM"/>
    </source>
</evidence>
<protein>
    <recommendedName>
        <fullName evidence="3">Tyrosine specific protein phosphatases domain-containing protein</fullName>
    </recommendedName>
</protein>
<dbReference type="AlphaFoldDB" id="A0A292Q9F2"/>
<organism evidence="1 2">
    <name type="scientific">Tuber aestivum</name>
    <name type="common">summer truffle</name>
    <dbReference type="NCBI Taxonomy" id="59557"/>
    <lineage>
        <taxon>Eukaryota</taxon>
        <taxon>Fungi</taxon>
        <taxon>Dikarya</taxon>
        <taxon>Ascomycota</taxon>
        <taxon>Pezizomycotina</taxon>
        <taxon>Pezizomycetes</taxon>
        <taxon>Pezizales</taxon>
        <taxon>Tuberaceae</taxon>
        <taxon>Tuber</taxon>
    </lineage>
</organism>
<evidence type="ECO:0000313" key="1">
    <source>
        <dbReference type="EMBL" id="CUS15711.1"/>
    </source>
</evidence>
<keyword evidence="2" id="KW-1185">Reference proteome</keyword>
<dbReference type="Gene3D" id="3.90.190.10">
    <property type="entry name" value="Protein tyrosine phosphatase superfamily"/>
    <property type="match status" value="1"/>
</dbReference>
<name>A0A292Q9F2_9PEZI</name>
<dbReference type="Proteomes" id="UP001412239">
    <property type="component" value="Unassembled WGS sequence"/>
</dbReference>